<protein>
    <submittedName>
        <fullName evidence="4">DUF4157 domain-containing protein</fullName>
    </submittedName>
</protein>
<reference evidence="4 5" key="1">
    <citation type="journal article" date="2020" name="Nature">
        <title>Bacterial chemolithoautotrophy via manganese oxidation.</title>
        <authorList>
            <person name="Yu H."/>
            <person name="Leadbetter J.R."/>
        </authorList>
    </citation>
    <scope>NUCLEOTIDE SEQUENCE [LARGE SCALE GENOMIC DNA]</scope>
    <source>
        <strain evidence="4 5">Mn-1</strain>
    </source>
</reference>
<dbReference type="Gene3D" id="3.30.1330.60">
    <property type="entry name" value="OmpA-like domain"/>
    <property type="match status" value="1"/>
</dbReference>
<dbReference type="AlphaFoldDB" id="A0A7X6DNW5"/>
<name>A0A7X6DNW5_9BACT</name>
<dbReference type="SUPFAM" id="SSF103088">
    <property type="entry name" value="OmpA-like"/>
    <property type="match status" value="1"/>
</dbReference>
<dbReference type="InterPro" id="IPR050330">
    <property type="entry name" value="Bact_OuterMem_StrucFunc"/>
</dbReference>
<keyword evidence="5" id="KW-1185">Reference proteome</keyword>
<dbReference type="GO" id="GO:0016020">
    <property type="term" value="C:membrane"/>
    <property type="evidence" value="ECO:0007669"/>
    <property type="project" value="UniProtKB-UniRule"/>
</dbReference>
<evidence type="ECO:0000256" key="1">
    <source>
        <dbReference type="PROSITE-ProRule" id="PRU00473"/>
    </source>
</evidence>
<evidence type="ECO:0000313" key="4">
    <source>
        <dbReference type="EMBL" id="NKE70353.1"/>
    </source>
</evidence>
<feature type="domain" description="OmpA-like" evidence="3">
    <location>
        <begin position="234"/>
        <end position="355"/>
    </location>
</feature>
<dbReference type="EMBL" id="VTOW01000001">
    <property type="protein sequence ID" value="NKE70353.1"/>
    <property type="molecule type" value="Genomic_DNA"/>
</dbReference>
<dbReference type="InterPro" id="IPR036737">
    <property type="entry name" value="OmpA-like_sf"/>
</dbReference>
<evidence type="ECO:0000259" key="3">
    <source>
        <dbReference type="PROSITE" id="PS51123"/>
    </source>
</evidence>
<proteinExistence type="predicted"/>
<feature type="region of interest" description="Disordered" evidence="2">
    <location>
        <begin position="319"/>
        <end position="341"/>
    </location>
</feature>
<dbReference type="PROSITE" id="PS51123">
    <property type="entry name" value="OMPA_2"/>
    <property type="match status" value="1"/>
</dbReference>
<dbReference type="InterPro" id="IPR025295">
    <property type="entry name" value="eCIS_core_dom"/>
</dbReference>
<dbReference type="Pfam" id="PF13699">
    <property type="entry name" value="eCIS_core"/>
    <property type="match status" value="1"/>
</dbReference>
<comment type="caution">
    <text evidence="4">The sequence shown here is derived from an EMBL/GenBank/DDBJ whole genome shotgun (WGS) entry which is preliminary data.</text>
</comment>
<dbReference type="PANTHER" id="PTHR30329:SF21">
    <property type="entry name" value="LIPOPROTEIN YIAD-RELATED"/>
    <property type="match status" value="1"/>
</dbReference>
<dbReference type="PANTHER" id="PTHR30329">
    <property type="entry name" value="STATOR ELEMENT OF FLAGELLAR MOTOR COMPLEX"/>
    <property type="match status" value="1"/>
</dbReference>
<sequence length="512" mass="56356">MRTFSQKQNPSHRSVSPSLAPSNHRTDPIPHLQRTLGNQAVQRFIQRKLTVNTPGDRYEQEADHIADQVMRTSASPCACGASCPKCKQNGSGPLQMKRAHEHDSGNRTAPPVVNEVITSPGQPLDLSTRQFMESRFGHDFSGVRVHADAKASDSARQIEALAYTAGRDIVFAAGRYEPATAAGRHLLAHELAHVVQQTGGGSGAIQRQPDPSMESDFQLSPFRPTDLRENASPLLASALGSTTIDRFPTGSAKIPKEGEDALRYAARQILYFIRTYPLSTVHIAGHTDRVGKDEKNLTLGQDRADVVKAFLEGEGVPAGLLSTESKGESEPVVPTKNEQPEPRNRRVNVFFRVQKSNISFGIDYTLKPPERPTFEKPTVIFPPKLPPGYDPNQRRIPYRDPAETEWWDRAKENQRIIDEIDRKYPRKNKSLSEAAIDVLMDEIFKPILKELPISDDLRKKAEGGIRKGLEAGSEKACEAVIDATGAGSSEKEALKAACKAALKQKPAETGKK</sequence>
<dbReference type="RefSeq" id="WP_168058609.1">
    <property type="nucleotide sequence ID" value="NZ_VTOW01000001.1"/>
</dbReference>
<evidence type="ECO:0000313" key="5">
    <source>
        <dbReference type="Proteomes" id="UP000534783"/>
    </source>
</evidence>
<gene>
    <name evidence="4" type="ORF">MNODULE_06330</name>
</gene>
<feature type="compositionally biased region" description="Polar residues" evidence="2">
    <location>
        <begin position="1"/>
        <end position="23"/>
    </location>
</feature>
<evidence type="ECO:0000256" key="2">
    <source>
        <dbReference type="SAM" id="MobiDB-lite"/>
    </source>
</evidence>
<feature type="region of interest" description="Disordered" evidence="2">
    <location>
        <begin position="1"/>
        <end position="31"/>
    </location>
</feature>
<dbReference type="Pfam" id="PF00691">
    <property type="entry name" value="OmpA"/>
    <property type="match status" value="1"/>
</dbReference>
<keyword evidence="1" id="KW-0472">Membrane</keyword>
<organism evidence="4 5">
    <name type="scientific">Candidatus Manganitrophus noduliformans</name>
    <dbReference type="NCBI Taxonomy" id="2606439"/>
    <lineage>
        <taxon>Bacteria</taxon>
        <taxon>Pseudomonadati</taxon>
        <taxon>Nitrospirota</taxon>
        <taxon>Nitrospiria</taxon>
        <taxon>Candidatus Troglogloeales</taxon>
        <taxon>Candidatus Manganitrophaceae</taxon>
        <taxon>Candidatus Manganitrophus</taxon>
    </lineage>
</organism>
<feature type="region of interest" description="Disordered" evidence="2">
    <location>
        <begin position="375"/>
        <end position="395"/>
    </location>
</feature>
<accession>A0A7X6DNW5</accession>
<dbReference type="Proteomes" id="UP000534783">
    <property type="component" value="Unassembled WGS sequence"/>
</dbReference>
<dbReference type="CDD" id="cd07185">
    <property type="entry name" value="OmpA_C-like"/>
    <property type="match status" value="1"/>
</dbReference>
<dbReference type="InterPro" id="IPR006665">
    <property type="entry name" value="OmpA-like"/>
</dbReference>